<dbReference type="SUPFAM" id="SSF48403">
    <property type="entry name" value="Ankyrin repeat"/>
    <property type="match status" value="1"/>
</dbReference>
<dbReference type="EMBL" id="LSYV01000074">
    <property type="protein sequence ID" value="KXZ44125.1"/>
    <property type="molecule type" value="Genomic_DNA"/>
</dbReference>
<reference evidence="2" key="1">
    <citation type="journal article" date="2016" name="Nat. Commun.">
        <title>The Gonium pectorale genome demonstrates co-option of cell cycle regulation during the evolution of multicellularity.</title>
        <authorList>
            <person name="Hanschen E.R."/>
            <person name="Marriage T.N."/>
            <person name="Ferris P.J."/>
            <person name="Hamaji T."/>
            <person name="Toyoda A."/>
            <person name="Fujiyama A."/>
            <person name="Neme R."/>
            <person name="Noguchi H."/>
            <person name="Minakuchi Y."/>
            <person name="Suzuki M."/>
            <person name="Kawai-Toyooka H."/>
            <person name="Smith D.R."/>
            <person name="Sparks H."/>
            <person name="Anderson J."/>
            <person name="Bakaric R."/>
            <person name="Luria V."/>
            <person name="Karger A."/>
            <person name="Kirschner M.W."/>
            <person name="Durand P.M."/>
            <person name="Michod R.E."/>
            <person name="Nozaki H."/>
            <person name="Olson B.J."/>
        </authorList>
    </citation>
    <scope>NUCLEOTIDE SEQUENCE [LARGE SCALE GENOMIC DNA]</scope>
    <source>
        <strain evidence="2">NIES-2863</strain>
    </source>
</reference>
<dbReference type="GO" id="GO:0046513">
    <property type="term" value="P:ceramide biosynthetic process"/>
    <property type="evidence" value="ECO:0007669"/>
    <property type="project" value="TreeGrafter"/>
</dbReference>
<evidence type="ECO:0000313" key="1">
    <source>
        <dbReference type="EMBL" id="KXZ44125.1"/>
    </source>
</evidence>
<dbReference type="PANTHER" id="PTHR12393:SF6">
    <property type="entry name" value="SPHINGOMYELIN PHOSPHODIESTERASE 2"/>
    <property type="match status" value="1"/>
</dbReference>
<comment type="caution">
    <text evidence="1">The sequence shown here is derived from an EMBL/GenBank/DDBJ whole genome shotgun (WGS) entry which is preliminary data.</text>
</comment>
<dbReference type="GO" id="GO:0071944">
    <property type="term" value="C:cell periphery"/>
    <property type="evidence" value="ECO:0007669"/>
    <property type="project" value="TreeGrafter"/>
</dbReference>
<dbReference type="GO" id="GO:0005783">
    <property type="term" value="C:endoplasmic reticulum"/>
    <property type="evidence" value="ECO:0007669"/>
    <property type="project" value="TreeGrafter"/>
</dbReference>
<dbReference type="GO" id="GO:0004620">
    <property type="term" value="F:phospholipase activity"/>
    <property type="evidence" value="ECO:0007669"/>
    <property type="project" value="TreeGrafter"/>
</dbReference>
<dbReference type="Proteomes" id="UP000075714">
    <property type="component" value="Unassembled WGS sequence"/>
</dbReference>
<proteinExistence type="predicted"/>
<dbReference type="GO" id="GO:0016020">
    <property type="term" value="C:membrane"/>
    <property type="evidence" value="ECO:0007669"/>
    <property type="project" value="TreeGrafter"/>
</dbReference>
<dbReference type="Gene3D" id="1.25.40.20">
    <property type="entry name" value="Ankyrin repeat-containing domain"/>
    <property type="match status" value="2"/>
</dbReference>
<dbReference type="InterPro" id="IPR036770">
    <property type="entry name" value="Ankyrin_rpt-contain_sf"/>
</dbReference>
<name>A0A150G3N4_GONPE</name>
<dbReference type="Pfam" id="PF13637">
    <property type="entry name" value="Ank_4"/>
    <property type="match status" value="1"/>
</dbReference>
<protein>
    <recommendedName>
        <fullName evidence="3">Ankyrin repeat domain-containing protein</fullName>
    </recommendedName>
</protein>
<accession>A0A150G3N4</accession>
<sequence length="447" mass="46244">MFYNKAHLGQVAKTGATRGLTLKQRHQLLSLTAASGVVANLGVAEQAAGCVLTYQVFEAAAATGKLESCQWLRGRGCPMEECEGSGCGLLGAAAAGGHRHVCEWLLGLGLVWSSDGLAEAARGGHVGLMEWLQERRPHMRLIEKTAAEPDAQLLLLEGAAHGCDLATLQRLWRASGALRSREEGCGGPTLAAAAAGSPTPDWAAKVKWLEAQGCPRGSAAQAAAACPDAPARLAWLRGRGFPVNESTVVAAARSGNVAAVQYLLAEVGVAPAGRSTAPAYAAQGGHLAALQALHAAGWGVGASHTSRTAAARGHLHVLAWLVGTFGGEAVVLDAELLARAARSGSVELLAWLLERGCPWDGGAYKSAAESGCEAALEWLAARGCPMPFDRSPYAAACANGDLAAVRCLRRLGVPWGFGWGVLSASAVFEAPEPVLRLLLGEDDPARR</sequence>
<evidence type="ECO:0000313" key="2">
    <source>
        <dbReference type="Proteomes" id="UP000075714"/>
    </source>
</evidence>
<dbReference type="PANTHER" id="PTHR12393">
    <property type="entry name" value="SPHINGOMYELIN PHOSPHODIESTERASE RELATED"/>
    <property type="match status" value="1"/>
</dbReference>
<dbReference type="SUPFAM" id="SSF140860">
    <property type="entry name" value="Pseudo ankyrin repeat-like"/>
    <property type="match status" value="1"/>
</dbReference>
<dbReference type="AlphaFoldDB" id="A0A150G3N4"/>
<evidence type="ECO:0008006" key="3">
    <source>
        <dbReference type="Google" id="ProtNLM"/>
    </source>
</evidence>
<organism evidence="1 2">
    <name type="scientific">Gonium pectorale</name>
    <name type="common">Green alga</name>
    <dbReference type="NCBI Taxonomy" id="33097"/>
    <lineage>
        <taxon>Eukaryota</taxon>
        <taxon>Viridiplantae</taxon>
        <taxon>Chlorophyta</taxon>
        <taxon>core chlorophytes</taxon>
        <taxon>Chlorophyceae</taxon>
        <taxon>CS clade</taxon>
        <taxon>Chlamydomonadales</taxon>
        <taxon>Volvocaceae</taxon>
        <taxon>Gonium</taxon>
    </lineage>
</organism>
<keyword evidence="2" id="KW-1185">Reference proteome</keyword>
<dbReference type="InterPro" id="IPR002110">
    <property type="entry name" value="Ankyrin_rpt"/>
</dbReference>
<gene>
    <name evidence="1" type="ORF">GPECTOR_73g646</name>
</gene>
<dbReference type="OrthoDB" id="545589at2759"/>
<dbReference type="GO" id="GO:0030149">
    <property type="term" value="P:sphingolipid catabolic process"/>
    <property type="evidence" value="ECO:0007669"/>
    <property type="project" value="TreeGrafter"/>
</dbReference>